<name>A0A0A9CC62_ARUDO</name>
<reference evidence="1" key="1">
    <citation type="submission" date="2014-09" db="EMBL/GenBank/DDBJ databases">
        <authorList>
            <person name="Magalhaes I.L.F."/>
            <person name="Oliveira U."/>
            <person name="Santos F.R."/>
            <person name="Vidigal T.H.D.A."/>
            <person name="Brescovit A.D."/>
            <person name="Santos A.J."/>
        </authorList>
    </citation>
    <scope>NUCLEOTIDE SEQUENCE</scope>
    <source>
        <tissue evidence="1">Shoot tissue taken approximately 20 cm above the soil surface</tissue>
    </source>
</reference>
<proteinExistence type="predicted"/>
<accession>A0A0A9CC62</accession>
<evidence type="ECO:0000313" key="1">
    <source>
        <dbReference type="EMBL" id="JAD70995.1"/>
    </source>
</evidence>
<dbReference type="EMBL" id="GBRH01226900">
    <property type="protein sequence ID" value="JAD70995.1"/>
    <property type="molecule type" value="Transcribed_RNA"/>
</dbReference>
<protein>
    <submittedName>
        <fullName evidence="1">Uncharacterized protein</fullName>
    </submittedName>
</protein>
<organism evidence="1">
    <name type="scientific">Arundo donax</name>
    <name type="common">Giant reed</name>
    <name type="synonym">Donax arundinaceus</name>
    <dbReference type="NCBI Taxonomy" id="35708"/>
    <lineage>
        <taxon>Eukaryota</taxon>
        <taxon>Viridiplantae</taxon>
        <taxon>Streptophyta</taxon>
        <taxon>Embryophyta</taxon>
        <taxon>Tracheophyta</taxon>
        <taxon>Spermatophyta</taxon>
        <taxon>Magnoliopsida</taxon>
        <taxon>Liliopsida</taxon>
        <taxon>Poales</taxon>
        <taxon>Poaceae</taxon>
        <taxon>PACMAD clade</taxon>
        <taxon>Arundinoideae</taxon>
        <taxon>Arundineae</taxon>
        <taxon>Arundo</taxon>
    </lineage>
</organism>
<reference evidence="1" key="2">
    <citation type="journal article" date="2015" name="Data Brief">
        <title>Shoot transcriptome of the giant reed, Arundo donax.</title>
        <authorList>
            <person name="Barrero R.A."/>
            <person name="Guerrero F.D."/>
            <person name="Moolhuijzen P."/>
            <person name="Goolsby J.A."/>
            <person name="Tidwell J."/>
            <person name="Bellgard S.E."/>
            <person name="Bellgard M.I."/>
        </authorList>
    </citation>
    <scope>NUCLEOTIDE SEQUENCE</scope>
    <source>
        <tissue evidence="1">Shoot tissue taken approximately 20 cm above the soil surface</tissue>
    </source>
</reference>
<dbReference type="AlphaFoldDB" id="A0A0A9CC62"/>
<sequence>MGHARKEEACWLYLVCGLPCSVHGGWSSIGLHLN</sequence>